<dbReference type="EMBL" id="JASJQH010009850">
    <property type="protein sequence ID" value="KAK9674977.1"/>
    <property type="molecule type" value="Genomic_DNA"/>
</dbReference>
<evidence type="ECO:0000313" key="2">
    <source>
        <dbReference type="Proteomes" id="UP001479436"/>
    </source>
</evidence>
<organism evidence="1 2">
    <name type="scientific">Basidiobolus ranarum</name>
    <dbReference type="NCBI Taxonomy" id="34480"/>
    <lineage>
        <taxon>Eukaryota</taxon>
        <taxon>Fungi</taxon>
        <taxon>Fungi incertae sedis</taxon>
        <taxon>Zoopagomycota</taxon>
        <taxon>Entomophthoromycotina</taxon>
        <taxon>Basidiobolomycetes</taxon>
        <taxon>Basidiobolales</taxon>
        <taxon>Basidiobolaceae</taxon>
        <taxon>Basidiobolus</taxon>
    </lineage>
</organism>
<evidence type="ECO:0000313" key="1">
    <source>
        <dbReference type="EMBL" id="KAK9674977.1"/>
    </source>
</evidence>
<keyword evidence="2" id="KW-1185">Reference proteome</keyword>
<comment type="caution">
    <text evidence="1">The sequence shown here is derived from an EMBL/GenBank/DDBJ whole genome shotgun (WGS) entry which is preliminary data.</text>
</comment>
<feature type="non-terminal residue" evidence="1">
    <location>
        <position position="243"/>
    </location>
</feature>
<dbReference type="Proteomes" id="UP001479436">
    <property type="component" value="Unassembled WGS sequence"/>
</dbReference>
<reference evidence="1 2" key="1">
    <citation type="submission" date="2023-04" db="EMBL/GenBank/DDBJ databases">
        <title>Genome of Basidiobolus ranarum AG-B5.</title>
        <authorList>
            <person name="Stajich J.E."/>
            <person name="Carter-House D."/>
            <person name="Gryganskyi A."/>
        </authorList>
    </citation>
    <scope>NUCLEOTIDE SEQUENCE [LARGE SCALE GENOMIC DNA]</scope>
    <source>
        <strain evidence="1 2">AG-B5</strain>
    </source>
</reference>
<name>A0ABR2VL88_9FUNG</name>
<gene>
    <name evidence="1" type="ORF">K7432_016749</name>
</gene>
<accession>A0ABR2VL88</accession>
<proteinExistence type="predicted"/>
<protein>
    <submittedName>
        <fullName evidence="1">Uncharacterized protein</fullName>
    </submittedName>
</protein>
<feature type="non-terminal residue" evidence="1">
    <location>
        <position position="1"/>
    </location>
</feature>
<sequence length="243" mass="27838">KIKPNLIILGENVRNINIFDAFINKFHLRNDESERDAASQQKLNLLKLNKEKVANEFYKKVLTQSVQVYVGYDAISDAIVGQKDINKERRRHLKSTNSRFSYNNPTTNHRFNMPSVSVKSLDSVTRKQPTKLRVFIMQSAHGLFVSSGGFKANLYLADGLLRSGYDVKMIALGLEEEVMVFGEYTKEILALGPTNSFQIYRHSYNGIDTVTVDANDWRKLFDGPGSKRRVNWIEDIDPFLELE</sequence>